<evidence type="ECO:0000313" key="3">
    <source>
        <dbReference type="Proteomes" id="UP000594638"/>
    </source>
</evidence>
<dbReference type="EMBL" id="CACTIH010009221">
    <property type="protein sequence ID" value="CAA3027796.1"/>
    <property type="molecule type" value="Genomic_DNA"/>
</dbReference>
<comment type="caution">
    <text evidence="2">The sequence shown here is derived from an EMBL/GenBank/DDBJ whole genome shotgun (WGS) entry which is preliminary data.</text>
</comment>
<name>A0A8S0V3I5_OLEEU</name>
<organism evidence="2 3">
    <name type="scientific">Olea europaea subsp. europaea</name>
    <dbReference type="NCBI Taxonomy" id="158383"/>
    <lineage>
        <taxon>Eukaryota</taxon>
        <taxon>Viridiplantae</taxon>
        <taxon>Streptophyta</taxon>
        <taxon>Embryophyta</taxon>
        <taxon>Tracheophyta</taxon>
        <taxon>Spermatophyta</taxon>
        <taxon>Magnoliopsida</taxon>
        <taxon>eudicotyledons</taxon>
        <taxon>Gunneridae</taxon>
        <taxon>Pentapetalae</taxon>
        <taxon>asterids</taxon>
        <taxon>lamiids</taxon>
        <taxon>Lamiales</taxon>
        <taxon>Oleaceae</taxon>
        <taxon>Oleeae</taxon>
        <taxon>Olea</taxon>
    </lineage>
</organism>
<feature type="compositionally biased region" description="Polar residues" evidence="1">
    <location>
        <begin position="41"/>
        <end position="53"/>
    </location>
</feature>
<reference evidence="2 3" key="1">
    <citation type="submission" date="2019-12" db="EMBL/GenBank/DDBJ databases">
        <authorList>
            <person name="Alioto T."/>
            <person name="Alioto T."/>
            <person name="Gomez Garrido J."/>
        </authorList>
    </citation>
    <scope>NUCLEOTIDE SEQUENCE [LARGE SCALE GENOMIC DNA]</scope>
</reference>
<gene>
    <name evidence="2" type="ORF">OLEA9_A029640</name>
</gene>
<dbReference type="Gramene" id="OE9A029640T1">
    <property type="protein sequence ID" value="OE9A029640C1"/>
    <property type="gene ID" value="OE9A029640"/>
</dbReference>
<dbReference type="AlphaFoldDB" id="A0A8S0V3I5"/>
<proteinExistence type="predicted"/>
<evidence type="ECO:0000256" key="1">
    <source>
        <dbReference type="SAM" id="MobiDB-lite"/>
    </source>
</evidence>
<feature type="region of interest" description="Disordered" evidence="1">
    <location>
        <begin position="34"/>
        <end position="65"/>
    </location>
</feature>
<sequence>MAGLSNLQNVPLNDIIEMGRLAEQNIQDIMARMEELEKNQDTTLQMGGTSSSPPRDDAAGPNFRN</sequence>
<evidence type="ECO:0000313" key="2">
    <source>
        <dbReference type="EMBL" id="CAA3027796.1"/>
    </source>
</evidence>
<protein>
    <submittedName>
        <fullName evidence="2">Uncharacterized protein</fullName>
    </submittedName>
</protein>
<accession>A0A8S0V3I5</accession>
<keyword evidence="3" id="KW-1185">Reference proteome</keyword>
<dbReference type="Proteomes" id="UP000594638">
    <property type="component" value="Unassembled WGS sequence"/>
</dbReference>